<protein>
    <submittedName>
        <fullName evidence="1">Uncharacterized protein</fullName>
    </submittedName>
</protein>
<name>A0A232FAI8_9HYME</name>
<organism evidence="1 2">
    <name type="scientific">Trichomalopsis sarcophagae</name>
    <dbReference type="NCBI Taxonomy" id="543379"/>
    <lineage>
        <taxon>Eukaryota</taxon>
        <taxon>Metazoa</taxon>
        <taxon>Ecdysozoa</taxon>
        <taxon>Arthropoda</taxon>
        <taxon>Hexapoda</taxon>
        <taxon>Insecta</taxon>
        <taxon>Pterygota</taxon>
        <taxon>Neoptera</taxon>
        <taxon>Endopterygota</taxon>
        <taxon>Hymenoptera</taxon>
        <taxon>Apocrita</taxon>
        <taxon>Proctotrupomorpha</taxon>
        <taxon>Chalcidoidea</taxon>
        <taxon>Pteromalidae</taxon>
        <taxon>Pteromalinae</taxon>
        <taxon>Trichomalopsis</taxon>
    </lineage>
</organism>
<sequence length="15" mass="1709">MPRPKLPSVAYPCSY</sequence>
<dbReference type="Proteomes" id="UP000215335">
    <property type="component" value="Unassembled WGS sequence"/>
</dbReference>
<keyword evidence="2" id="KW-1185">Reference proteome</keyword>
<accession>A0A232FAI8</accession>
<reference evidence="1 2" key="1">
    <citation type="journal article" date="2017" name="Curr. Biol.">
        <title>The Evolution of Venom by Co-option of Single-Copy Genes.</title>
        <authorList>
            <person name="Martinson E.O."/>
            <person name="Mrinalini"/>
            <person name="Kelkar Y.D."/>
            <person name="Chang C.H."/>
            <person name="Werren J.H."/>
        </authorList>
    </citation>
    <scope>NUCLEOTIDE SEQUENCE [LARGE SCALE GENOMIC DNA]</scope>
    <source>
        <strain evidence="1 2">Alberta</strain>
        <tissue evidence="1">Whole body</tissue>
    </source>
</reference>
<gene>
    <name evidence="1" type="ORF">TSAR_016256</name>
</gene>
<proteinExistence type="predicted"/>
<evidence type="ECO:0000313" key="2">
    <source>
        <dbReference type="Proteomes" id="UP000215335"/>
    </source>
</evidence>
<evidence type="ECO:0000313" key="1">
    <source>
        <dbReference type="EMBL" id="OXU27861.1"/>
    </source>
</evidence>
<dbReference type="EMBL" id="NNAY01000528">
    <property type="protein sequence ID" value="OXU27861.1"/>
    <property type="molecule type" value="Genomic_DNA"/>
</dbReference>
<comment type="caution">
    <text evidence="1">The sequence shown here is derived from an EMBL/GenBank/DDBJ whole genome shotgun (WGS) entry which is preliminary data.</text>
</comment>